<gene>
    <name evidence="1" type="ORF">LMG8520_2592</name>
</gene>
<dbReference type="PATRIC" id="fig|1360.106.peg.2163"/>
<accession>A0A0V8CV47</accession>
<dbReference type="Proteomes" id="UP000054230">
    <property type="component" value="Unassembled WGS sequence"/>
</dbReference>
<dbReference type="RefSeq" id="WP_237671269.1">
    <property type="nucleotide sequence ID" value="NZ_LKLP01000129.1"/>
</dbReference>
<evidence type="ECO:0000313" key="2">
    <source>
        <dbReference type="Proteomes" id="UP000054230"/>
    </source>
</evidence>
<reference evidence="2" key="1">
    <citation type="submission" date="2015-10" db="EMBL/GenBank/DDBJ databases">
        <title>Draft Genome Sequences of 11 Lactococcus lactis subspecies cremoris strains.</title>
        <authorList>
            <person name="Wels M."/>
            <person name="Backus L."/>
            <person name="Boekhorst J."/>
            <person name="Dijkstra A."/>
            <person name="Beerthuizen M."/>
            <person name="Kelly W."/>
            <person name="Siezen R."/>
            <person name="Bachmann H."/>
            <person name="Van Hijum S."/>
        </authorList>
    </citation>
    <scope>NUCLEOTIDE SEQUENCE [LARGE SCALE GENOMIC DNA]</scope>
    <source>
        <strain evidence="2">LMG8520</strain>
    </source>
</reference>
<dbReference type="EMBL" id="LKLP01000129">
    <property type="protein sequence ID" value="KSU05200.1"/>
    <property type="molecule type" value="Genomic_DNA"/>
</dbReference>
<organism evidence="1 2">
    <name type="scientific">Lactococcus lactis subsp. lactis</name>
    <name type="common">Streptococcus lactis</name>
    <dbReference type="NCBI Taxonomy" id="1360"/>
    <lineage>
        <taxon>Bacteria</taxon>
        <taxon>Bacillati</taxon>
        <taxon>Bacillota</taxon>
        <taxon>Bacilli</taxon>
        <taxon>Lactobacillales</taxon>
        <taxon>Streptococcaceae</taxon>
        <taxon>Lactococcus</taxon>
    </lineage>
</organism>
<proteinExistence type="predicted"/>
<dbReference type="AlphaFoldDB" id="A0A0V8CV47"/>
<sequence length="126" mass="15146">MSDKINVRMRLASESKLLLEKLREAFKEQFGFDVSYSSLVNQIVRTQYKKMREIEWQNIKLKKLDFSNLTMSNDWGYQTSFMIEKDVLDSLLEMQIYFMNVFGAKRIHKAFVVRLCIKSYYLDNFK</sequence>
<comment type="caution">
    <text evidence="1">The sequence shown here is derived from an EMBL/GenBank/DDBJ whole genome shotgun (WGS) entry which is preliminary data.</text>
</comment>
<protein>
    <submittedName>
        <fullName evidence="1">Uncharacterized protein</fullName>
    </submittedName>
</protein>
<evidence type="ECO:0000313" key="1">
    <source>
        <dbReference type="EMBL" id="KSU05200.1"/>
    </source>
</evidence>
<name>A0A0V8CV47_LACLL</name>